<dbReference type="EMBL" id="JAHLQT010046676">
    <property type="protein sequence ID" value="KAG7153543.1"/>
    <property type="molecule type" value="Genomic_DNA"/>
</dbReference>
<accession>A0A8J5J9M1</accession>
<feature type="non-terminal residue" evidence="1">
    <location>
        <position position="59"/>
    </location>
</feature>
<comment type="caution">
    <text evidence="1">The sequence shown here is derived from an EMBL/GenBank/DDBJ whole genome shotgun (WGS) entry which is preliminary data.</text>
</comment>
<dbReference type="Proteomes" id="UP000747542">
    <property type="component" value="Unassembled WGS sequence"/>
</dbReference>
<evidence type="ECO:0000313" key="1">
    <source>
        <dbReference type="EMBL" id="KAG7153543.1"/>
    </source>
</evidence>
<evidence type="ECO:0000313" key="2">
    <source>
        <dbReference type="Proteomes" id="UP000747542"/>
    </source>
</evidence>
<name>A0A8J5J9M1_HOMAM</name>
<sequence>MAEFANAGFWLLVEEENNILHCPNCKKVVEWCPFFFVTHAYEIVVYLSNMLSVNIFKCK</sequence>
<keyword evidence="2" id="KW-1185">Reference proteome</keyword>
<gene>
    <name evidence="1" type="ORF">Hamer_G024020</name>
</gene>
<protein>
    <submittedName>
        <fullName evidence="1">Uncharacterized protein</fullName>
    </submittedName>
</protein>
<reference evidence="1" key="1">
    <citation type="journal article" date="2021" name="Sci. Adv.">
        <title>The American lobster genome reveals insights on longevity, neural, and immune adaptations.</title>
        <authorList>
            <person name="Polinski J.M."/>
            <person name="Zimin A.V."/>
            <person name="Clark K.F."/>
            <person name="Kohn A.B."/>
            <person name="Sadowski N."/>
            <person name="Timp W."/>
            <person name="Ptitsyn A."/>
            <person name="Khanna P."/>
            <person name="Romanova D.Y."/>
            <person name="Williams P."/>
            <person name="Greenwood S.J."/>
            <person name="Moroz L.L."/>
            <person name="Walt D.R."/>
            <person name="Bodnar A.G."/>
        </authorList>
    </citation>
    <scope>NUCLEOTIDE SEQUENCE</scope>
    <source>
        <strain evidence="1">GMGI-L3</strain>
    </source>
</reference>
<proteinExistence type="predicted"/>
<dbReference type="AlphaFoldDB" id="A0A8J5J9M1"/>
<organism evidence="1 2">
    <name type="scientific">Homarus americanus</name>
    <name type="common">American lobster</name>
    <dbReference type="NCBI Taxonomy" id="6706"/>
    <lineage>
        <taxon>Eukaryota</taxon>
        <taxon>Metazoa</taxon>
        <taxon>Ecdysozoa</taxon>
        <taxon>Arthropoda</taxon>
        <taxon>Crustacea</taxon>
        <taxon>Multicrustacea</taxon>
        <taxon>Malacostraca</taxon>
        <taxon>Eumalacostraca</taxon>
        <taxon>Eucarida</taxon>
        <taxon>Decapoda</taxon>
        <taxon>Pleocyemata</taxon>
        <taxon>Astacidea</taxon>
        <taxon>Nephropoidea</taxon>
        <taxon>Nephropidae</taxon>
        <taxon>Homarus</taxon>
    </lineage>
</organism>